<keyword evidence="1" id="KW-0805">Transcription regulation</keyword>
<sequence>MPSEKFRITTNGQSLRNPNNGFFGMTLSANMTLDESDVSAHNDRRSAHNALERQRREHLNVKFQQLAHALPALTTVRRPSKTMIVAKSLEFVSSSLKRETTYMSEIQKLRLENEKLRKQAETSTTQLKKQIVEDEQEQSKPTTSSLKRKASTDSQQLSPPPTPEQQQQQQQQRKKRMVKQTKAQIVKREPQAFNIPSTSSTTTTTAATIATVTTAAAVQLSTPTPTATTASSLSPWTPLLDEKNNNFNTYPTSSPPNYFDVTTPYTNTSPNNDLLFLTPTPAIDMYNTNMSSSGGQYNNMMNPMLLSPYFVSTNENTDIYYNNPQDNFY</sequence>
<comment type="caution">
    <text evidence="8">The sequence shown here is derived from an EMBL/GenBank/DDBJ whole genome shotgun (WGS) entry which is preliminary data.</text>
</comment>
<evidence type="ECO:0000313" key="9">
    <source>
        <dbReference type="Proteomes" id="UP001476247"/>
    </source>
</evidence>
<dbReference type="Proteomes" id="UP001476247">
    <property type="component" value="Unassembled WGS sequence"/>
</dbReference>
<gene>
    <name evidence="8" type="ORF">HPULCUR_003045</name>
</gene>
<evidence type="ECO:0000256" key="4">
    <source>
        <dbReference type="ARBA" id="ARBA00023163"/>
    </source>
</evidence>
<organism evidence="8 9">
    <name type="scientific">Helicostylum pulchrum</name>
    <dbReference type="NCBI Taxonomy" id="562976"/>
    <lineage>
        <taxon>Eukaryota</taxon>
        <taxon>Fungi</taxon>
        <taxon>Fungi incertae sedis</taxon>
        <taxon>Mucoromycota</taxon>
        <taxon>Mucoromycotina</taxon>
        <taxon>Mucoromycetes</taxon>
        <taxon>Mucorales</taxon>
        <taxon>Mucorineae</taxon>
        <taxon>Mucoraceae</taxon>
        <taxon>Helicostylum</taxon>
    </lineage>
</organism>
<dbReference type="InterPro" id="IPR036638">
    <property type="entry name" value="HLH_DNA-bd_sf"/>
</dbReference>
<evidence type="ECO:0000256" key="3">
    <source>
        <dbReference type="ARBA" id="ARBA00023159"/>
    </source>
</evidence>
<dbReference type="SMART" id="SM00353">
    <property type="entry name" value="HLH"/>
    <property type="match status" value="1"/>
</dbReference>
<evidence type="ECO:0000256" key="5">
    <source>
        <dbReference type="ARBA" id="ARBA00023242"/>
    </source>
</evidence>
<reference evidence="8 9" key="1">
    <citation type="submission" date="2024-04" db="EMBL/GenBank/DDBJ databases">
        <title>genome sequences of Mucor flavus KT1a and Helicostylum pulchrum KT1b strains isolation_sourced from the surface of a dry-aged beef.</title>
        <authorList>
            <person name="Toyotome T."/>
            <person name="Hosono M."/>
            <person name="Torimaru M."/>
            <person name="Fukuda K."/>
            <person name="Mikami N."/>
        </authorList>
    </citation>
    <scope>NUCLEOTIDE SEQUENCE [LARGE SCALE GENOMIC DNA]</scope>
    <source>
        <strain evidence="8 9">KT1b</strain>
    </source>
</reference>
<evidence type="ECO:0000259" key="7">
    <source>
        <dbReference type="PROSITE" id="PS50888"/>
    </source>
</evidence>
<accession>A0ABP9XSA6</accession>
<dbReference type="SUPFAM" id="SSF47459">
    <property type="entry name" value="HLH, helix-loop-helix DNA-binding domain"/>
    <property type="match status" value="1"/>
</dbReference>
<dbReference type="PANTHER" id="PTHR10328">
    <property type="entry name" value="PROTEIN MAX MYC-ASSOCIATED FACTOR X"/>
    <property type="match status" value="1"/>
</dbReference>
<keyword evidence="5" id="KW-0539">Nucleus</keyword>
<dbReference type="Gene3D" id="4.10.280.10">
    <property type="entry name" value="Helix-loop-helix DNA-binding domain"/>
    <property type="match status" value="1"/>
</dbReference>
<feature type="domain" description="BHLH" evidence="7">
    <location>
        <begin position="43"/>
        <end position="95"/>
    </location>
</feature>
<evidence type="ECO:0000256" key="1">
    <source>
        <dbReference type="ARBA" id="ARBA00023015"/>
    </source>
</evidence>
<dbReference type="PROSITE" id="PS50888">
    <property type="entry name" value="BHLH"/>
    <property type="match status" value="1"/>
</dbReference>
<evidence type="ECO:0000313" key="8">
    <source>
        <dbReference type="EMBL" id="GAA5797654.1"/>
    </source>
</evidence>
<keyword evidence="3" id="KW-0010">Activator</keyword>
<keyword evidence="4" id="KW-0804">Transcription</keyword>
<dbReference type="EMBL" id="BAABUJ010000008">
    <property type="protein sequence ID" value="GAA5797654.1"/>
    <property type="molecule type" value="Genomic_DNA"/>
</dbReference>
<evidence type="ECO:0000256" key="2">
    <source>
        <dbReference type="ARBA" id="ARBA00023125"/>
    </source>
</evidence>
<proteinExistence type="predicted"/>
<name>A0ABP9XSA6_9FUNG</name>
<dbReference type="InterPro" id="IPR011598">
    <property type="entry name" value="bHLH_dom"/>
</dbReference>
<dbReference type="Pfam" id="PF00010">
    <property type="entry name" value="HLH"/>
    <property type="match status" value="1"/>
</dbReference>
<keyword evidence="2" id="KW-0238">DNA-binding</keyword>
<dbReference type="PANTHER" id="PTHR10328:SF3">
    <property type="entry name" value="PROTEIN MAX"/>
    <property type="match status" value="1"/>
</dbReference>
<keyword evidence="9" id="KW-1185">Reference proteome</keyword>
<protein>
    <recommendedName>
        <fullName evidence="7">BHLH domain-containing protein</fullName>
    </recommendedName>
</protein>
<feature type="region of interest" description="Disordered" evidence="6">
    <location>
        <begin position="117"/>
        <end position="186"/>
    </location>
</feature>
<evidence type="ECO:0000256" key="6">
    <source>
        <dbReference type="SAM" id="MobiDB-lite"/>
    </source>
</evidence>